<protein>
    <submittedName>
        <fullName evidence="6">Uncharacterized protein</fullName>
    </submittedName>
</protein>
<accession>E4X639</accession>
<evidence type="ECO:0000313" key="7">
    <source>
        <dbReference type="Proteomes" id="UP000001307"/>
    </source>
</evidence>
<dbReference type="OrthoDB" id="6130531at2759"/>
<feature type="domain" description="LCCL" evidence="4">
    <location>
        <begin position="491"/>
        <end position="587"/>
    </location>
</feature>
<sequence length="1352" mass="147262">MKFYCLFNLYKNQTADEFLDELNQYNTEDWRFIVDRSYGSYNYAYTYRYRFIIPDSIPDYYTAASANQVWISFEGDFYMRWAYGLSSSGRKRRQTEDSFNTFITETSNIATTEFQESFDAGTSTLAETTPNERGTVESVNGRTFEAAAASSSSTSGSSGSSGSSSGGSSAIQAPYVSNINNNGPSETNENNEEDNEIEVEILEDNSSALIFKLNFIFALLIPLCLGISLPSAKNLLISDGSVTDKSLFLTWEGVPKADSYKLDVMPPTVGVSGVGSGITDRFSRVLGLEPDTEYTFRLMAMKDGMEGIAAVVWARTALPAPDEIFALPETLTSESMQIAWSEVDKAESYIVEVQPSSGVSGAGNAIYKTSTTLRGLTPNTQYTIVVKPSNWVATGGEVVLKQYTRLPSPESARVIENTISHDTVTIQWEPVSGASGYEITFEPEAPEAIGAGSGIRDTLATIRGLKADVQYTIFVAAVNDAGASQPTSVGVKTLSICYAKAEDYLKQEKVTIACPARCSKYQDHVYGTREYTTDSYICAAALHDGRIHDSTGGEVTIKKKVSGLQHYVGTLMNGINSKDYGAWSKSFIFALYAPKELNIVAGSVSDTQVMIEWQLVSGADSYDVAIRTGDAAEYEASSKMPSIKENKVQLSELLPDTTYVISVTARNVIEFSEAAEVRFTTALPPPRDLRVTEVTKDAITLSWEPIPGAEINSYTVTYYKDGVGHTHDLGAGQTQVNIAYLNSGTEYVFEVRAINEVGRGGVARLEQFTKLDSPSDLDAEQIGSTTLMLTWDEVDGADYYTIDVTPCCPRVADDSEITIREAWLEDLTPNTKYNFTVFAHNVAEKSSGSNIEIKTALPGPMKFGAQEGSIQHSSLVLEWDTIVGASKYQISVRTLNGEQVNSYTVGGEKTAVNITELTPNTDYVFKLNGINDVGAGAEEKFYTATLHSPPMGLIVQADPDYPDRVLVTWQDDEGVTDYRVFAVPGENVVGTGDVTGSSRAVLAGLEIGETYEIFVAAISESKAGSNATVKFTTALPPPAKVWINPGTISPNGMQIEWTRVEKASAYEVTFNNLDTKSVKTITGVTELKTELFDMEPASRYRIYVVSVQEKESFTDEAGEVFTSYTGEPIHGLTQINAPAEVRVIKHGMKNGTVTVMWEGVEKASTYRVGIVPSEGIIGTGTYSKEETETKLYGLDPTKAYKIFVSASNEEFGLTSEKTISSQLSLAPLSNVNGRGVMGGSNIVLKGSVNQDPLLFDISDFEESSGDGYDLKEPVSGISPTWMVVIIVGSVLLFLLLCVIVPCVIECRKCRNEGHCCCCLCAKHHEDFDEVIDPSSLERQRQKAAMAGVNEYP</sequence>
<dbReference type="InterPro" id="IPR036116">
    <property type="entry name" value="FN3_sf"/>
</dbReference>
<feature type="domain" description="Fibronectin type-III" evidence="5">
    <location>
        <begin position="857"/>
        <end position="949"/>
    </location>
</feature>
<feature type="transmembrane region" description="Helical" evidence="3">
    <location>
        <begin position="1281"/>
        <end position="1304"/>
    </location>
</feature>
<gene>
    <name evidence="6" type="ORF">GSOID_T00002596001</name>
</gene>
<dbReference type="InterPro" id="IPR013783">
    <property type="entry name" value="Ig-like_fold"/>
</dbReference>
<keyword evidence="3" id="KW-0812">Transmembrane</keyword>
<dbReference type="PROSITE" id="PS50820">
    <property type="entry name" value="LCCL"/>
    <property type="match status" value="1"/>
</dbReference>
<dbReference type="PANTHER" id="PTHR46708:SF2">
    <property type="entry name" value="FIBRONECTIN TYPE-III DOMAIN-CONTAINING PROTEIN"/>
    <property type="match status" value="1"/>
</dbReference>
<feature type="domain" description="Fibronectin type-III" evidence="5">
    <location>
        <begin position="685"/>
        <end position="774"/>
    </location>
</feature>
<evidence type="ECO:0000259" key="4">
    <source>
        <dbReference type="PROSITE" id="PS50820"/>
    </source>
</evidence>
<dbReference type="InParanoid" id="E4X639"/>
<dbReference type="Proteomes" id="UP000001307">
    <property type="component" value="Unassembled WGS sequence"/>
</dbReference>
<evidence type="ECO:0000313" key="6">
    <source>
        <dbReference type="EMBL" id="CBY07608.1"/>
    </source>
</evidence>
<dbReference type="Gene3D" id="2.170.130.20">
    <property type="entry name" value="LCCL-like domain"/>
    <property type="match status" value="1"/>
</dbReference>
<dbReference type="InterPro" id="IPR004043">
    <property type="entry name" value="LCCL"/>
</dbReference>
<proteinExistence type="predicted"/>
<dbReference type="EMBL" id="FN653026">
    <property type="protein sequence ID" value="CBY07608.1"/>
    <property type="molecule type" value="Genomic_DNA"/>
</dbReference>
<feature type="domain" description="Fibronectin type-III" evidence="5">
    <location>
        <begin position="593"/>
        <end position="684"/>
    </location>
</feature>
<feature type="domain" description="Fibronectin type-III" evidence="5">
    <location>
        <begin position="408"/>
        <end position="499"/>
    </location>
</feature>
<dbReference type="PANTHER" id="PTHR46708">
    <property type="entry name" value="TENASCIN"/>
    <property type="match status" value="1"/>
</dbReference>
<evidence type="ECO:0000256" key="2">
    <source>
        <dbReference type="SAM" id="MobiDB-lite"/>
    </source>
</evidence>
<name>E4X639_OIKDI</name>
<keyword evidence="7" id="KW-1185">Reference proteome</keyword>
<feature type="region of interest" description="Disordered" evidence="2">
    <location>
        <begin position="147"/>
        <end position="193"/>
    </location>
</feature>
<dbReference type="SUPFAM" id="SSF69848">
    <property type="entry name" value="LCCL domain"/>
    <property type="match status" value="1"/>
</dbReference>
<dbReference type="Pfam" id="PF03815">
    <property type="entry name" value="LCCL"/>
    <property type="match status" value="1"/>
</dbReference>
<dbReference type="PROSITE" id="PS50853">
    <property type="entry name" value="FN3"/>
    <property type="match status" value="6"/>
</dbReference>
<dbReference type="InterPro" id="IPR036609">
    <property type="entry name" value="LCCL_sf"/>
</dbReference>
<dbReference type="CDD" id="cd00063">
    <property type="entry name" value="FN3"/>
    <property type="match status" value="7"/>
</dbReference>
<organism evidence="6 7">
    <name type="scientific">Oikopleura dioica</name>
    <name type="common">Tunicate</name>
    <dbReference type="NCBI Taxonomy" id="34765"/>
    <lineage>
        <taxon>Eukaryota</taxon>
        <taxon>Metazoa</taxon>
        <taxon>Chordata</taxon>
        <taxon>Tunicata</taxon>
        <taxon>Appendicularia</taxon>
        <taxon>Copelata</taxon>
        <taxon>Oikopleuridae</taxon>
        <taxon>Oikopleura</taxon>
    </lineage>
</organism>
<evidence type="ECO:0000256" key="1">
    <source>
        <dbReference type="ARBA" id="ARBA00022737"/>
    </source>
</evidence>
<dbReference type="Gene3D" id="2.60.40.10">
    <property type="entry name" value="Immunoglobulins"/>
    <property type="match status" value="9"/>
</dbReference>
<dbReference type="SUPFAM" id="SSF49265">
    <property type="entry name" value="Fibronectin type III"/>
    <property type="match status" value="6"/>
</dbReference>
<evidence type="ECO:0000256" key="3">
    <source>
        <dbReference type="SAM" id="Phobius"/>
    </source>
</evidence>
<dbReference type="SMART" id="SM00603">
    <property type="entry name" value="LCCL"/>
    <property type="match status" value="1"/>
</dbReference>
<keyword evidence="1" id="KW-0677">Repeat</keyword>
<reference evidence="6 7" key="1">
    <citation type="journal article" date="2010" name="Science">
        <title>Plasticity of animal genome architecture unmasked by rapid evolution of a pelagic tunicate.</title>
        <authorList>
            <person name="Denoeud F."/>
            <person name="Henriet S."/>
            <person name="Mungpakdee S."/>
            <person name="Aury J.M."/>
            <person name="Da Silva C."/>
            <person name="Brinkmann H."/>
            <person name="Mikhaleva J."/>
            <person name="Olsen L.C."/>
            <person name="Jubin C."/>
            <person name="Canestro C."/>
            <person name="Bouquet J.M."/>
            <person name="Danks G."/>
            <person name="Poulain J."/>
            <person name="Campsteijn C."/>
            <person name="Adamski M."/>
            <person name="Cross I."/>
            <person name="Yadetie F."/>
            <person name="Muffato M."/>
            <person name="Louis A."/>
            <person name="Butcher S."/>
            <person name="Tsagkogeorga G."/>
            <person name="Konrad A."/>
            <person name="Singh S."/>
            <person name="Jensen M.F."/>
            <person name="Cong E.H."/>
            <person name="Eikeseth-Otteraa H."/>
            <person name="Noel B."/>
            <person name="Anthouard V."/>
            <person name="Porcel B.M."/>
            <person name="Kachouri-Lafond R."/>
            <person name="Nishino A."/>
            <person name="Ugolini M."/>
            <person name="Chourrout P."/>
            <person name="Nishida H."/>
            <person name="Aasland R."/>
            <person name="Huzurbazar S."/>
            <person name="Westhof E."/>
            <person name="Delsuc F."/>
            <person name="Lehrach H."/>
            <person name="Reinhardt R."/>
            <person name="Weissenbach J."/>
            <person name="Roy S.W."/>
            <person name="Artiguenave F."/>
            <person name="Postlethwait J.H."/>
            <person name="Manak J.R."/>
            <person name="Thompson E.M."/>
            <person name="Jaillon O."/>
            <person name="Du Pasquier L."/>
            <person name="Boudinot P."/>
            <person name="Liberles D.A."/>
            <person name="Volff J.N."/>
            <person name="Philippe H."/>
            <person name="Lenhard B."/>
            <person name="Roest Crollius H."/>
            <person name="Wincker P."/>
            <person name="Chourrout D."/>
        </authorList>
    </citation>
    <scope>NUCLEOTIDE SEQUENCE [LARGE SCALE GENOMIC DNA]</scope>
</reference>
<feature type="domain" description="Fibronectin type-III" evidence="5">
    <location>
        <begin position="1137"/>
        <end position="1228"/>
    </location>
</feature>
<dbReference type="Pfam" id="PF00041">
    <property type="entry name" value="fn3"/>
    <property type="match status" value="6"/>
</dbReference>
<feature type="domain" description="Fibronectin type-III" evidence="5">
    <location>
        <begin position="1037"/>
        <end position="1128"/>
    </location>
</feature>
<feature type="compositionally biased region" description="Low complexity" evidence="2">
    <location>
        <begin position="178"/>
        <end position="188"/>
    </location>
</feature>
<keyword evidence="3" id="KW-0472">Membrane</keyword>
<dbReference type="InterPro" id="IPR050991">
    <property type="entry name" value="ECM_Regulatory_Proteins"/>
</dbReference>
<feature type="compositionally biased region" description="Low complexity" evidence="2">
    <location>
        <begin position="147"/>
        <end position="170"/>
    </location>
</feature>
<keyword evidence="3" id="KW-1133">Transmembrane helix</keyword>
<dbReference type="SMART" id="SM00060">
    <property type="entry name" value="FN3"/>
    <property type="match status" value="10"/>
</dbReference>
<dbReference type="InterPro" id="IPR003961">
    <property type="entry name" value="FN3_dom"/>
</dbReference>
<evidence type="ECO:0000259" key="5">
    <source>
        <dbReference type="PROSITE" id="PS50853"/>
    </source>
</evidence>